<evidence type="ECO:0000313" key="5">
    <source>
        <dbReference type="EMBL" id="OUT20064.1"/>
    </source>
</evidence>
<proteinExistence type="predicted"/>
<comment type="caution">
    <text evidence="5">The sequence shown here is derived from an EMBL/GenBank/DDBJ whole genome shotgun (WGS) entry which is preliminary data.</text>
</comment>
<feature type="domain" description="RanBD1" evidence="4">
    <location>
        <begin position="238"/>
        <end position="376"/>
    </location>
</feature>
<dbReference type="Proteomes" id="UP000195871">
    <property type="component" value="Unassembled WGS sequence"/>
</dbReference>
<keyword evidence="2" id="KW-0539">Nucleus</keyword>
<gene>
    <name evidence="5" type="ORF">CAS74_004800</name>
</gene>
<dbReference type="InterPro" id="IPR011993">
    <property type="entry name" value="PH-like_dom_sf"/>
</dbReference>
<dbReference type="SMART" id="SM00160">
    <property type="entry name" value="RanBD"/>
    <property type="match status" value="1"/>
</dbReference>
<feature type="compositionally biased region" description="Polar residues" evidence="3">
    <location>
        <begin position="61"/>
        <end position="77"/>
    </location>
</feature>
<dbReference type="VEuPathDB" id="FungiDB:C5L36_0A11480"/>
<organism evidence="5 6">
    <name type="scientific">Pichia kudriavzevii</name>
    <name type="common">Yeast</name>
    <name type="synonym">Issatchenkia orientalis</name>
    <dbReference type="NCBI Taxonomy" id="4909"/>
    <lineage>
        <taxon>Eukaryota</taxon>
        <taxon>Fungi</taxon>
        <taxon>Dikarya</taxon>
        <taxon>Ascomycota</taxon>
        <taxon>Saccharomycotina</taxon>
        <taxon>Pichiomycetes</taxon>
        <taxon>Pichiales</taxon>
        <taxon>Pichiaceae</taxon>
        <taxon>Pichia</taxon>
    </lineage>
</organism>
<evidence type="ECO:0000256" key="3">
    <source>
        <dbReference type="SAM" id="MobiDB-lite"/>
    </source>
</evidence>
<accession>A0A1Z8JHM3</accession>
<reference evidence="5 6" key="1">
    <citation type="submission" date="2017-05" db="EMBL/GenBank/DDBJ databases">
        <title>The Genome Sequence of Candida krusei Ckrusei653.</title>
        <authorList>
            <person name="Cuomo C."/>
            <person name="Forche A."/>
            <person name="Young S."/>
            <person name="Abouelleil A."/>
            <person name="Cao P."/>
            <person name="Chapman S."/>
            <person name="Cusick C."/>
            <person name="Shea T."/>
            <person name="Nusbaum C."/>
            <person name="Birren B."/>
        </authorList>
    </citation>
    <scope>NUCLEOTIDE SEQUENCE [LARGE SCALE GENOMIC DNA]</scope>
    <source>
        <strain evidence="5 6">Ckrusei653</strain>
    </source>
</reference>
<feature type="compositionally biased region" description="Basic and acidic residues" evidence="3">
    <location>
        <begin position="47"/>
        <end position="60"/>
    </location>
</feature>
<dbReference type="GO" id="GO:0005634">
    <property type="term" value="C:nucleus"/>
    <property type="evidence" value="ECO:0007669"/>
    <property type="project" value="UniProtKB-SubCell"/>
</dbReference>
<dbReference type="Gene3D" id="2.30.29.30">
    <property type="entry name" value="Pleckstrin-homology domain (PH domain)/Phosphotyrosine-binding domain (PTB)"/>
    <property type="match status" value="1"/>
</dbReference>
<feature type="region of interest" description="Disordered" evidence="3">
    <location>
        <begin position="1"/>
        <end position="194"/>
    </location>
</feature>
<feature type="compositionally biased region" description="Basic and acidic residues" evidence="3">
    <location>
        <begin position="1"/>
        <end position="27"/>
    </location>
</feature>
<comment type="subcellular location">
    <subcellularLocation>
        <location evidence="1">Nucleus</location>
    </subcellularLocation>
</comment>
<dbReference type="EMBL" id="NHMM01000009">
    <property type="protein sequence ID" value="OUT20064.1"/>
    <property type="molecule type" value="Genomic_DNA"/>
</dbReference>
<evidence type="ECO:0000313" key="6">
    <source>
        <dbReference type="Proteomes" id="UP000195871"/>
    </source>
</evidence>
<evidence type="ECO:0000256" key="2">
    <source>
        <dbReference type="ARBA" id="ARBA00023242"/>
    </source>
</evidence>
<dbReference type="AlphaFoldDB" id="A0A1Z8JHM3"/>
<dbReference type="InterPro" id="IPR000156">
    <property type="entry name" value="Ran_bind_dom"/>
</dbReference>
<dbReference type="PROSITE" id="PS50196">
    <property type="entry name" value="RANBD1"/>
    <property type="match status" value="1"/>
</dbReference>
<sequence length="376" mass="41910">MSEITRKRPLDEKESDQRGTKIAKKDEPSDEASVAEMKKEEEEEEEGKVSEVGKVDENKKLSNVNSVDSEEPTTSIEETCDPGAIQKDEVDDEKENSNSNKEEGKVKTNSGDGETPKKTGFVFGSTTTFGKMGGFKMVGNFSMKNKSEKSDVVDGKSDNNEEAKNEEDQPKEREEALDNKENETSKNTAKKPVFGSGATFGNAFQMAINKKSVFDELQSKSELKNQETGNPSVEGKADVYQKVQLEKQDVKSGEENEENIFQIKAKLYHMELSKSSLGWRERGFGVIKVNKFIESPSEKYNSRVVMRSNGNLKLILNVPIVKGLNVLKGLPSSLHGNKFIRLQMIEEGEPVQYAIKVGQAENAEKLFEFIQGQIPK</sequence>
<name>A0A1Z8JHM3_PICKU</name>
<dbReference type="PANTHER" id="PTHR23138">
    <property type="entry name" value="RAN BINDING PROTEIN"/>
    <property type="match status" value="1"/>
</dbReference>
<protein>
    <recommendedName>
        <fullName evidence="4">RanBD1 domain-containing protein</fullName>
    </recommendedName>
</protein>
<evidence type="ECO:0000259" key="4">
    <source>
        <dbReference type="PROSITE" id="PS50196"/>
    </source>
</evidence>
<feature type="compositionally biased region" description="Basic and acidic residues" evidence="3">
    <location>
        <begin position="145"/>
        <end position="184"/>
    </location>
</feature>
<evidence type="ECO:0000256" key="1">
    <source>
        <dbReference type="ARBA" id="ARBA00004123"/>
    </source>
</evidence>
<dbReference type="SUPFAM" id="SSF50729">
    <property type="entry name" value="PH domain-like"/>
    <property type="match status" value="1"/>
</dbReference>
<dbReference type="GO" id="GO:0006607">
    <property type="term" value="P:NLS-bearing protein import into nucleus"/>
    <property type="evidence" value="ECO:0007669"/>
    <property type="project" value="TreeGrafter"/>
</dbReference>
<dbReference type="Pfam" id="PF00638">
    <property type="entry name" value="Ran_BP1"/>
    <property type="match status" value="1"/>
</dbReference>
<dbReference type="PANTHER" id="PTHR23138:SF142">
    <property type="entry name" value="RAN-BINDING PROTEIN 3B-RELATED"/>
    <property type="match status" value="1"/>
</dbReference>
<dbReference type="InterPro" id="IPR045255">
    <property type="entry name" value="RanBP1-like"/>
</dbReference>
<feature type="compositionally biased region" description="Low complexity" evidence="3">
    <location>
        <begin position="118"/>
        <end position="130"/>
    </location>
</feature>